<sequence length="432" mass="46462">MNINRRTFTTGVIAAPLAAATLAACSSGGGSGGDAVEARGAISVWLSNNEQEVAWGKAVVEAWNADHPDEQVKAQEIPAGQSSEEAITAAITAGTTPDLIFNISTAAAPGWVKQGGLIDLTTFEDGASYIEERSGAEVAKGYADEEGKYYLLPWKSNPVMIMFNKDLFEKAGIDPEDPGMNSHESFLEGARKIVESGAAQAAIWPSPTNEFFQPWFDFYPLYIAQTDGMQLVEDGKSTFASEDGLAVANLWASIYSEELAPKEASTDDAMATGKTAMQSAGPWAISSYKDAFPVGFMPVPTADGSDPSSVKTFADSKNVSMFTTSKNQATAWEFLKFATSKEQDGAFLEATGQMPLRAGLLDAYPDYFEENPDYTVFASQAERVVDVPNIQNSIEVWQTFRDEYSAAVIFGKQPVEDALQTAAEKIDQLVQG</sequence>
<reference evidence="6" key="1">
    <citation type="submission" date="2017-07" db="EMBL/GenBank/DDBJ databases">
        <title>Brachybacterium sp. VR2415.</title>
        <authorList>
            <person name="Tak E.J."/>
            <person name="Bae J.-W."/>
        </authorList>
    </citation>
    <scope>NUCLEOTIDE SEQUENCE [LARGE SCALE GENOMIC DNA]</scope>
    <source>
        <strain evidence="6">VR2415</strain>
    </source>
</reference>
<evidence type="ECO:0000256" key="2">
    <source>
        <dbReference type="ARBA" id="ARBA00022448"/>
    </source>
</evidence>
<dbReference type="GO" id="GO:0015768">
    <property type="term" value="P:maltose transport"/>
    <property type="evidence" value="ECO:0007669"/>
    <property type="project" value="TreeGrafter"/>
</dbReference>
<evidence type="ECO:0000256" key="1">
    <source>
        <dbReference type="ARBA" id="ARBA00008520"/>
    </source>
</evidence>
<gene>
    <name evidence="5" type="ORF">CFK39_10530</name>
</gene>
<dbReference type="GO" id="GO:1901982">
    <property type="term" value="F:maltose binding"/>
    <property type="evidence" value="ECO:0007669"/>
    <property type="project" value="TreeGrafter"/>
</dbReference>
<evidence type="ECO:0000256" key="4">
    <source>
        <dbReference type="SAM" id="SignalP"/>
    </source>
</evidence>
<organism evidence="5 6">
    <name type="scientific">Brachybacterium avium</name>
    <dbReference type="NCBI Taxonomy" id="2017485"/>
    <lineage>
        <taxon>Bacteria</taxon>
        <taxon>Bacillati</taxon>
        <taxon>Actinomycetota</taxon>
        <taxon>Actinomycetes</taxon>
        <taxon>Micrococcales</taxon>
        <taxon>Dermabacteraceae</taxon>
        <taxon>Brachybacterium</taxon>
    </lineage>
</organism>
<dbReference type="AlphaFoldDB" id="A0A220UDJ4"/>
<dbReference type="PANTHER" id="PTHR30061">
    <property type="entry name" value="MALTOSE-BINDING PERIPLASMIC PROTEIN"/>
    <property type="match status" value="1"/>
</dbReference>
<keyword evidence="3 4" id="KW-0732">Signal</keyword>
<proteinExistence type="inferred from homology"/>
<dbReference type="KEGG" id="brv:CFK39_10530"/>
<keyword evidence="6" id="KW-1185">Reference proteome</keyword>
<dbReference type="Proteomes" id="UP000198398">
    <property type="component" value="Chromosome"/>
</dbReference>
<dbReference type="EMBL" id="CP022316">
    <property type="protein sequence ID" value="ASK66175.1"/>
    <property type="molecule type" value="Genomic_DNA"/>
</dbReference>
<name>A0A220UDJ4_9MICO</name>
<feature type="chain" id="PRO_5039712929" evidence="4">
    <location>
        <begin position="24"/>
        <end position="432"/>
    </location>
</feature>
<dbReference type="RefSeq" id="WP_089065416.1">
    <property type="nucleotide sequence ID" value="NZ_CP022316.1"/>
</dbReference>
<comment type="similarity">
    <text evidence="1">Belongs to the bacterial solute-binding protein 1 family.</text>
</comment>
<evidence type="ECO:0000256" key="3">
    <source>
        <dbReference type="ARBA" id="ARBA00022729"/>
    </source>
</evidence>
<dbReference type="Pfam" id="PF13416">
    <property type="entry name" value="SBP_bac_8"/>
    <property type="match status" value="1"/>
</dbReference>
<dbReference type="SUPFAM" id="SSF53850">
    <property type="entry name" value="Periplasmic binding protein-like II"/>
    <property type="match status" value="1"/>
</dbReference>
<feature type="signal peptide" evidence="4">
    <location>
        <begin position="1"/>
        <end position="23"/>
    </location>
</feature>
<dbReference type="GO" id="GO:0042956">
    <property type="term" value="P:maltodextrin transmembrane transport"/>
    <property type="evidence" value="ECO:0007669"/>
    <property type="project" value="TreeGrafter"/>
</dbReference>
<dbReference type="InterPro" id="IPR006059">
    <property type="entry name" value="SBP"/>
</dbReference>
<accession>A0A220UDJ4</accession>
<dbReference type="GO" id="GO:0055052">
    <property type="term" value="C:ATP-binding cassette (ABC) transporter complex, substrate-binding subunit-containing"/>
    <property type="evidence" value="ECO:0007669"/>
    <property type="project" value="TreeGrafter"/>
</dbReference>
<protein>
    <submittedName>
        <fullName evidence="5">Sugar ABC transporter substrate-binding protein</fullName>
    </submittedName>
</protein>
<keyword evidence="2" id="KW-0813">Transport</keyword>
<dbReference type="PROSITE" id="PS51257">
    <property type="entry name" value="PROKAR_LIPOPROTEIN"/>
    <property type="match status" value="1"/>
</dbReference>
<dbReference type="Gene3D" id="3.40.190.10">
    <property type="entry name" value="Periplasmic binding protein-like II"/>
    <property type="match status" value="2"/>
</dbReference>
<evidence type="ECO:0000313" key="5">
    <source>
        <dbReference type="EMBL" id="ASK66175.1"/>
    </source>
</evidence>
<evidence type="ECO:0000313" key="6">
    <source>
        <dbReference type="Proteomes" id="UP000198398"/>
    </source>
</evidence>
<dbReference type="PANTHER" id="PTHR30061:SF50">
    <property type="entry name" value="MALTOSE_MALTODEXTRIN-BINDING PERIPLASMIC PROTEIN"/>
    <property type="match status" value="1"/>
</dbReference>
<dbReference type="OrthoDB" id="2510110at2"/>